<sequence>MGTVKICPNIMYFSVFWLMLIVVLETKASQESKAVTDVMDKQDGHILEQTSNMSKANDLTTRASPMISKHEEMIYQKFDTAEYKPSMEILAVGFQYDNETTTLRVSVYVGIPEINGETNSTPRFRKQSSSTTSPPSNPVMEKFTNFEFYLTALPNEISSEPPSTCLNDNFLQHSSRNVMVGCPRPRGPSRYDKHNIDDNQTSCVGRDVRNFTVTFNHVYSAYYCLLIQPQVNRHTRRTFTRMLHYETHKNQAAADITKWQTTIDLQPMPSSQGISVAFTLPNSTYQIMSGQLRVYLMQVSGERCNDSKLVQSVWSEILKMEPEKQFAEMAFFGKPPGIYCVVVEPIDERCNGNNFWKVKGGTCRRHSAKAVKLQASPTHMESNGNNKPLVIVRTPTTDVWANFYIICAFALGLVLISLLGIMLFYRHRHKKRLQQRRQQYLAGWEPSTDVSPSPSNISDVASMKKLLNEQRNDISTDCDHILNNGIAEKMLCTHFSVLLLYRRDDAQVSQRAADLRKRLQSECGDKVKVYDYGDETQWEEMSIEGLDWLPNRIYGNHETNSCLNRIIVIHSPLQTRIRTEKRHENDGDMECLNPLIIEQVPEAMVHRYRNGHYSSTTDREFLYGMQLLKGCILESGDSCVNVDKQQHGQQPASLYRRVFNVRYTDMIDNQLSETENQNVAYPDLTVAPFTCYLLPGHFNQLLQHLTSTQ</sequence>
<feature type="signal peptide" evidence="3">
    <location>
        <begin position="1"/>
        <end position="28"/>
    </location>
</feature>
<dbReference type="Proteomes" id="UP000820818">
    <property type="component" value="Linkage Group LG1"/>
</dbReference>
<feature type="region of interest" description="Disordered" evidence="1">
    <location>
        <begin position="116"/>
        <end position="137"/>
    </location>
</feature>
<evidence type="ECO:0000256" key="2">
    <source>
        <dbReference type="SAM" id="Phobius"/>
    </source>
</evidence>
<dbReference type="Gene3D" id="3.40.50.11530">
    <property type="match status" value="1"/>
</dbReference>
<name>A0AAD5LMI8_9CRUS</name>
<reference evidence="4 5" key="1">
    <citation type="submission" date="2022-05" db="EMBL/GenBank/DDBJ databases">
        <title>A multi-omics perspective on studying reproductive biology in Daphnia sinensis.</title>
        <authorList>
            <person name="Jia J."/>
        </authorList>
    </citation>
    <scope>NUCLEOTIDE SEQUENCE [LARGE SCALE GENOMIC DNA]</scope>
    <source>
        <strain evidence="4 5">WSL</strain>
    </source>
</reference>
<accession>A0AAD5LMI8</accession>
<evidence type="ECO:0000313" key="5">
    <source>
        <dbReference type="Proteomes" id="UP000820818"/>
    </source>
</evidence>
<evidence type="ECO:0008006" key="6">
    <source>
        <dbReference type="Google" id="ProtNLM"/>
    </source>
</evidence>
<keyword evidence="5" id="KW-1185">Reference proteome</keyword>
<keyword evidence="3" id="KW-0732">Signal</keyword>
<evidence type="ECO:0000313" key="4">
    <source>
        <dbReference type="EMBL" id="KAI9565451.1"/>
    </source>
</evidence>
<evidence type="ECO:0000256" key="1">
    <source>
        <dbReference type="SAM" id="MobiDB-lite"/>
    </source>
</evidence>
<comment type="caution">
    <text evidence="4">The sequence shown here is derived from an EMBL/GenBank/DDBJ whole genome shotgun (WGS) entry which is preliminary data.</text>
</comment>
<proteinExistence type="predicted"/>
<keyword evidence="2" id="KW-1133">Transmembrane helix</keyword>
<keyword evidence="2" id="KW-0812">Transmembrane</keyword>
<gene>
    <name evidence="4" type="ORF">GHT06_009243</name>
</gene>
<dbReference type="EMBL" id="WJBH02000001">
    <property type="protein sequence ID" value="KAI9565451.1"/>
    <property type="molecule type" value="Genomic_DNA"/>
</dbReference>
<organism evidence="4 5">
    <name type="scientific">Daphnia sinensis</name>
    <dbReference type="NCBI Taxonomy" id="1820382"/>
    <lineage>
        <taxon>Eukaryota</taxon>
        <taxon>Metazoa</taxon>
        <taxon>Ecdysozoa</taxon>
        <taxon>Arthropoda</taxon>
        <taxon>Crustacea</taxon>
        <taxon>Branchiopoda</taxon>
        <taxon>Diplostraca</taxon>
        <taxon>Cladocera</taxon>
        <taxon>Anomopoda</taxon>
        <taxon>Daphniidae</taxon>
        <taxon>Daphnia</taxon>
        <taxon>Daphnia similis group</taxon>
    </lineage>
</organism>
<feature type="chain" id="PRO_5042274128" description="SEFIR domain-containing protein" evidence="3">
    <location>
        <begin position="29"/>
        <end position="709"/>
    </location>
</feature>
<evidence type="ECO:0000256" key="3">
    <source>
        <dbReference type="SAM" id="SignalP"/>
    </source>
</evidence>
<protein>
    <recommendedName>
        <fullName evidence="6">SEFIR domain-containing protein</fullName>
    </recommendedName>
</protein>
<feature type="transmembrane region" description="Helical" evidence="2">
    <location>
        <begin position="403"/>
        <end position="425"/>
    </location>
</feature>
<dbReference type="AlphaFoldDB" id="A0AAD5LMI8"/>
<keyword evidence="2" id="KW-0472">Membrane</keyword>